<proteinExistence type="inferred from homology"/>
<evidence type="ECO:0000256" key="5">
    <source>
        <dbReference type="ARBA" id="ARBA00022741"/>
    </source>
</evidence>
<dbReference type="InterPro" id="IPR029044">
    <property type="entry name" value="Nucleotide-diphossugar_trans"/>
</dbReference>
<name>A0A124G058_9BACT</name>
<dbReference type="FunFam" id="3.90.550.10:FF:000046">
    <property type="entry name" value="Mannose-1-phosphate guanylyltransferase (GDP)"/>
    <property type="match status" value="1"/>
</dbReference>
<keyword evidence="3 9" id="KW-0808">Transferase</keyword>
<sequence length="358" mass="41042">PSPGKALPFWYAIDNKMLREGEMCVVKTLIMAGGIGERLWPVSVKKRPKQFQKFGSKKTMIEETIERVEKLTDEIIIITTREQYPLMQYYLPLFPSDNVIFEPMRRNTAPAIALGSSRFAAEDIMVIVPADHVIRDEESFLKTLRKAIKYAESNESLVTIGITPTHPYTGYGYIERGNVVSDDEEVYSVKKFHEKPDYETAQRYFQSGRFLWNSGIFVWRKDVFDSELSTNFPDLFSAISEIEERPEDIEKIYERLPKISIDYGLMERSTKVATVPANFYWNDIGSWDAVYDLLLKDKNGNAVEGEFSLRNVKNCLLINHTQKKLAISGIENYIVVASSEGTLVCKRGESQEIKEIIV</sequence>
<dbReference type="InterPro" id="IPR005835">
    <property type="entry name" value="NTP_transferase_dom"/>
</dbReference>
<gene>
    <name evidence="9" type="ORF">XE02_1374</name>
</gene>
<evidence type="ECO:0000313" key="10">
    <source>
        <dbReference type="Proteomes" id="UP000055014"/>
    </source>
</evidence>
<organism evidence="9 10">
    <name type="scientific">Mesotoga infera</name>
    <dbReference type="NCBI Taxonomy" id="1236046"/>
    <lineage>
        <taxon>Bacteria</taxon>
        <taxon>Thermotogati</taxon>
        <taxon>Thermotogota</taxon>
        <taxon>Thermotogae</taxon>
        <taxon>Kosmotogales</taxon>
        <taxon>Kosmotogaceae</taxon>
        <taxon>Mesotoga</taxon>
    </lineage>
</organism>
<evidence type="ECO:0000256" key="7">
    <source>
        <dbReference type="ARBA" id="ARBA00047343"/>
    </source>
</evidence>
<evidence type="ECO:0000313" key="9">
    <source>
        <dbReference type="EMBL" id="KUK86455.1"/>
    </source>
</evidence>
<evidence type="ECO:0000256" key="4">
    <source>
        <dbReference type="ARBA" id="ARBA00022695"/>
    </source>
</evidence>
<evidence type="ECO:0000256" key="1">
    <source>
        <dbReference type="ARBA" id="ARBA00006115"/>
    </source>
</evidence>
<dbReference type="PANTHER" id="PTHR46390">
    <property type="entry name" value="MANNOSE-1-PHOSPHATE GUANYLYLTRANSFERASE"/>
    <property type="match status" value="1"/>
</dbReference>
<dbReference type="GO" id="GO:0004475">
    <property type="term" value="F:mannose-1-phosphate guanylyltransferase (GTP) activity"/>
    <property type="evidence" value="ECO:0007669"/>
    <property type="project" value="UniProtKB-EC"/>
</dbReference>
<dbReference type="Proteomes" id="UP000055014">
    <property type="component" value="Unassembled WGS sequence"/>
</dbReference>
<comment type="similarity">
    <text evidence="1">Belongs to the mannose-6-phosphate isomerase type 2 family.</text>
</comment>
<comment type="caution">
    <text evidence="9">The sequence shown here is derived from an EMBL/GenBank/DDBJ whole genome shotgun (WGS) entry which is preliminary data.</text>
</comment>
<dbReference type="AlphaFoldDB" id="A0A124G058"/>
<dbReference type="InterPro" id="IPR051161">
    <property type="entry name" value="Mannose-6P_isomerase_type2"/>
</dbReference>
<keyword evidence="5" id="KW-0547">Nucleotide-binding</keyword>
<keyword evidence="4 9" id="KW-0548">Nucleotidyltransferase</keyword>
<dbReference type="EMBL" id="LGGW01000163">
    <property type="protein sequence ID" value="KUK86455.1"/>
    <property type="molecule type" value="Genomic_DNA"/>
</dbReference>
<dbReference type="Pfam" id="PF00483">
    <property type="entry name" value="NTP_transferase"/>
    <property type="match status" value="1"/>
</dbReference>
<feature type="non-terminal residue" evidence="9">
    <location>
        <position position="1"/>
    </location>
</feature>
<comment type="catalytic activity">
    <reaction evidence="7">
        <text>alpha-D-mannose 1-phosphate + GTP + H(+) = GDP-alpha-D-mannose + diphosphate</text>
        <dbReference type="Rhea" id="RHEA:15229"/>
        <dbReference type="ChEBI" id="CHEBI:15378"/>
        <dbReference type="ChEBI" id="CHEBI:33019"/>
        <dbReference type="ChEBI" id="CHEBI:37565"/>
        <dbReference type="ChEBI" id="CHEBI:57527"/>
        <dbReference type="ChEBI" id="CHEBI:58409"/>
        <dbReference type="EC" id="2.7.7.13"/>
    </reaction>
</comment>
<keyword evidence="6" id="KW-0342">GTP-binding</keyword>
<dbReference type="InterPro" id="IPR049577">
    <property type="entry name" value="GMPP_N"/>
</dbReference>
<dbReference type="PATRIC" id="fig|1236046.5.peg.1356"/>
<dbReference type="SUPFAM" id="SSF159283">
    <property type="entry name" value="Guanosine diphospho-D-mannose pyrophosphorylase/mannose-6-phosphate isomerase linker domain"/>
    <property type="match status" value="1"/>
</dbReference>
<evidence type="ECO:0000259" key="8">
    <source>
        <dbReference type="Pfam" id="PF00483"/>
    </source>
</evidence>
<dbReference type="SUPFAM" id="SSF53448">
    <property type="entry name" value="Nucleotide-diphospho-sugar transferases"/>
    <property type="match status" value="1"/>
</dbReference>
<dbReference type="Gene3D" id="3.90.550.10">
    <property type="entry name" value="Spore Coat Polysaccharide Biosynthesis Protein SpsA, Chain A"/>
    <property type="match status" value="1"/>
</dbReference>
<evidence type="ECO:0000256" key="2">
    <source>
        <dbReference type="ARBA" id="ARBA00012387"/>
    </source>
</evidence>
<dbReference type="PANTHER" id="PTHR46390:SF1">
    <property type="entry name" value="MANNOSE-1-PHOSPHATE GUANYLYLTRANSFERASE"/>
    <property type="match status" value="1"/>
</dbReference>
<dbReference type="GO" id="GO:0005525">
    <property type="term" value="F:GTP binding"/>
    <property type="evidence" value="ECO:0007669"/>
    <property type="project" value="UniProtKB-KW"/>
</dbReference>
<evidence type="ECO:0000256" key="6">
    <source>
        <dbReference type="ARBA" id="ARBA00023134"/>
    </source>
</evidence>
<protein>
    <recommendedName>
        <fullName evidence="2">mannose-1-phosphate guanylyltransferase</fullName>
        <ecNumber evidence="2">2.7.7.13</ecNumber>
    </recommendedName>
</protein>
<accession>A0A124G058</accession>
<evidence type="ECO:0000256" key="3">
    <source>
        <dbReference type="ARBA" id="ARBA00022679"/>
    </source>
</evidence>
<dbReference type="CDD" id="cd02509">
    <property type="entry name" value="GDP-M1P_Guanylyltransferase"/>
    <property type="match status" value="1"/>
</dbReference>
<feature type="domain" description="Nucleotidyl transferase" evidence="8">
    <location>
        <begin position="27"/>
        <end position="297"/>
    </location>
</feature>
<reference evidence="10" key="1">
    <citation type="journal article" date="2015" name="MBio">
        <title>Genome-Resolved Metagenomic Analysis Reveals Roles for Candidate Phyla and Other Microbial Community Members in Biogeochemical Transformations in Oil Reservoirs.</title>
        <authorList>
            <person name="Hu P."/>
            <person name="Tom L."/>
            <person name="Singh A."/>
            <person name="Thomas B.C."/>
            <person name="Baker B.J."/>
            <person name="Piceno Y.M."/>
            <person name="Andersen G.L."/>
            <person name="Banfield J.F."/>
        </authorList>
    </citation>
    <scope>NUCLEOTIDE SEQUENCE [LARGE SCALE GENOMIC DNA]</scope>
</reference>
<dbReference type="EC" id="2.7.7.13" evidence="2"/>
<dbReference type="GO" id="GO:0009298">
    <property type="term" value="P:GDP-mannose biosynthetic process"/>
    <property type="evidence" value="ECO:0007669"/>
    <property type="project" value="TreeGrafter"/>
</dbReference>